<organism evidence="2 3">
    <name type="scientific">Planosporangium flavigriseum</name>
    <dbReference type="NCBI Taxonomy" id="373681"/>
    <lineage>
        <taxon>Bacteria</taxon>
        <taxon>Bacillati</taxon>
        <taxon>Actinomycetota</taxon>
        <taxon>Actinomycetes</taxon>
        <taxon>Micromonosporales</taxon>
        <taxon>Micromonosporaceae</taxon>
        <taxon>Planosporangium</taxon>
    </lineage>
</organism>
<dbReference type="Proteomes" id="UP000653674">
    <property type="component" value="Unassembled WGS sequence"/>
</dbReference>
<feature type="region of interest" description="Disordered" evidence="1">
    <location>
        <begin position="29"/>
        <end position="59"/>
    </location>
</feature>
<proteinExistence type="predicted"/>
<evidence type="ECO:0000313" key="2">
    <source>
        <dbReference type="EMBL" id="GIG75841.1"/>
    </source>
</evidence>
<dbReference type="AlphaFoldDB" id="A0A8J3PMR7"/>
<reference evidence="2" key="1">
    <citation type="submission" date="2021-01" db="EMBL/GenBank/DDBJ databases">
        <title>Whole genome shotgun sequence of Planosporangium flavigriseum NBRC 105377.</title>
        <authorList>
            <person name="Komaki H."/>
            <person name="Tamura T."/>
        </authorList>
    </citation>
    <scope>NUCLEOTIDE SEQUENCE</scope>
    <source>
        <strain evidence="2">NBRC 105377</strain>
    </source>
</reference>
<sequence>MWDDRQIRVWGGYELGFMSETSNDMVESRVTGQLTPSDRSDSSGQPTARHCNACGRVDG</sequence>
<evidence type="ECO:0000256" key="1">
    <source>
        <dbReference type="SAM" id="MobiDB-lite"/>
    </source>
</evidence>
<comment type="caution">
    <text evidence="2">The sequence shown here is derived from an EMBL/GenBank/DDBJ whole genome shotgun (WGS) entry which is preliminary data.</text>
</comment>
<keyword evidence="3" id="KW-1185">Reference proteome</keyword>
<protein>
    <submittedName>
        <fullName evidence="2">Uncharacterized protein</fullName>
    </submittedName>
</protein>
<gene>
    <name evidence="2" type="ORF">Pfl04_42450</name>
</gene>
<evidence type="ECO:0000313" key="3">
    <source>
        <dbReference type="Proteomes" id="UP000653674"/>
    </source>
</evidence>
<accession>A0A8J3PMR7</accession>
<dbReference type="EMBL" id="BONU01000038">
    <property type="protein sequence ID" value="GIG75841.1"/>
    <property type="molecule type" value="Genomic_DNA"/>
</dbReference>
<feature type="compositionally biased region" description="Polar residues" evidence="1">
    <location>
        <begin position="29"/>
        <end position="46"/>
    </location>
</feature>
<name>A0A8J3PMR7_9ACTN</name>